<proteinExistence type="predicted"/>
<protein>
    <submittedName>
        <fullName evidence="1">Uncharacterized protein</fullName>
    </submittedName>
</protein>
<reference evidence="1 2" key="1">
    <citation type="submission" date="2023-03" db="EMBL/GenBank/DDBJ databases">
        <authorList>
            <person name="Shen W."/>
            <person name="Cai J."/>
        </authorList>
    </citation>
    <scope>NUCLEOTIDE SEQUENCE [LARGE SCALE GENOMIC DNA]</scope>
    <source>
        <strain evidence="1 2">Y59</strain>
    </source>
</reference>
<keyword evidence="2" id="KW-1185">Reference proteome</keyword>
<dbReference type="Proteomes" id="UP001269061">
    <property type="component" value="Unassembled WGS sequence"/>
</dbReference>
<dbReference type="RefSeq" id="WP_311815581.1">
    <property type="nucleotide sequence ID" value="NZ_JARQAZ010000005.1"/>
</dbReference>
<evidence type="ECO:0000313" key="2">
    <source>
        <dbReference type="Proteomes" id="UP001269061"/>
    </source>
</evidence>
<accession>A0ABU3FI48</accession>
<evidence type="ECO:0000313" key="1">
    <source>
        <dbReference type="EMBL" id="MDT2770504.1"/>
    </source>
</evidence>
<comment type="caution">
    <text evidence="1">The sequence shown here is derived from an EMBL/GenBank/DDBJ whole genome shotgun (WGS) entry which is preliminary data.</text>
</comment>
<organism evidence="1 2">
    <name type="scientific">Enterococcus pseudoavium</name>
    <dbReference type="NCBI Taxonomy" id="44007"/>
    <lineage>
        <taxon>Bacteria</taxon>
        <taxon>Bacillati</taxon>
        <taxon>Bacillota</taxon>
        <taxon>Bacilli</taxon>
        <taxon>Lactobacillales</taxon>
        <taxon>Enterococcaceae</taxon>
        <taxon>Enterococcus</taxon>
    </lineage>
</organism>
<name>A0ABU3FI48_9ENTE</name>
<gene>
    <name evidence="1" type="ORF">P7H46_06555</name>
</gene>
<sequence length="62" mass="7407">MNREEAINLLLSFSREIFDLYGEELEANLYERAVGNEFEDEMKKYEEQRDKLYGLIKVVEGE</sequence>
<dbReference type="EMBL" id="JARQAZ010000005">
    <property type="protein sequence ID" value="MDT2770504.1"/>
    <property type="molecule type" value="Genomic_DNA"/>
</dbReference>